<proteinExistence type="predicted"/>
<dbReference type="Gene3D" id="3.60.21.10">
    <property type="match status" value="1"/>
</dbReference>
<evidence type="ECO:0000313" key="2">
    <source>
        <dbReference type="EMBL" id="GMS91260.1"/>
    </source>
</evidence>
<name>A0AAV5TER7_9BILA</name>
<dbReference type="InterPro" id="IPR050341">
    <property type="entry name" value="PP1_catalytic_subunit"/>
</dbReference>
<dbReference type="AlphaFoldDB" id="A0AAV5TER7"/>
<dbReference type="InterPro" id="IPR006186">
    <property type="entry name" value="Ser/Thr-sp_prot-phosphatase"/>
</dbReference>
<dbReference type="Proteomes" id="UP001432027">
    <property type="component" value="Unassembled WGS sequence"/>
</dbReference>
<dbReference type="PANTHER" id="PTHR11668:SF491">
    <property type="entry name" value="SERINE_THREONINE-PROTEIN PHOSPHATASE"/>
    <property type="match status" value="1"/>
</dbReference>
<dbReference type="GO" id="GO:0004722">
    <property type="term" value="F:protein serine/threonine phosphatase activity"/>
    <property type="evidence" value="ECO:0007669"/>
    <property type="project" value="TreeGrafter"/>
</dbReference>
<feature type="non-terminal residue" evidence="2">
    <location>
        <position position="105"/>
    </location>
</feature>
<sequence>QTILLRGNHETREINYSKAFRAELHKKFEKWQANDLFDKFNDVFNHMPLACVIGRRHLCVHGGISPRLTSLDAIRRIPKPLERVDKNALACDLLWADFKEGLKGY</sequence>
<dbReference type="EMBL" id="BTSX01000003">
    <property type="protein sequence ID" value="GMS91260.1"/>
    <property type="molecule type" value="Genomic_DNA"/>
</dbReference>
<reference evidence="2" key="1">
    <citation type="submission" date="2023-10" db="EMBL/GenBank/DDBJ databases">
        <title>Genome assembly of Pristionchus species.</title>
        <authorList>
            <person name="Yoshida K."/>
            <person name="Sommer R.J."/>
        </authorList>
    </citation>
    <scope>NUCLEOTIDE SEQUENCE</scope>
    <source>
        <strain evidence="2">RS0144</strain>
    </source>
</reference>
<evidence type="ECO:0000259" key="1">
    <source>
        <dbReference type="Pfam" id="PF00149"/>
    </source>
</evidence>
<dbReference type="GO" id="GO:0005634">
    <property type="term" value="C:nucleus"/>
    <property type="evidence" value="ECO:0007669"/>
    <property type="project" value="TreeGrafter"/>
</dbReference>
<gene>
    <name evidence="2" type="ORF">PENTCL1PPCAC_13435</name>
</gene>
<dbReference type="InterPro" id="IPR004843">
    <property type="entry name" value="Calcineurin-like_PHP"/>
</dbReference>
<organism evidence="2 3">
    <name type="scientific">Pristionchus entomophagus</name>
    <dbReference type="NCBI Taxonomy" id="358040"/>
    <lineage>
        <taxon>Eukaryota</taxon>
        <taxon>Metazoa</taxon>
        <taxon>Ecdysozoa</taxon>
        <taxon>Nematoda</taxon>
        <taxon>Chromadorea</taxon>
        <taxon>Rhabditida</taxon>
        <taxon>Rhabditina</taxon>
        <taxon>Diplogasteromorpha</taxon>
        <taxon>Diplogasteroidea</taxon>
        <taxon>Neodiplogasteridae</taxon>
        <taxon>Pristionchus</taxon>
    </lineage>
</organism>
<evidence type="ECO:0000313" key="3">
    <source>
        <dbReference type="Proteomes" id="UP001432027"/>
    </source>
</evidence>
<dbReference type="GO" id="GO:0005737">
    <property type="term" value="C:cytoplasm"/>
    <property type="evidence" value="ECO:0007669"/>
    <property type="project" value="TreeGrafter"/>
</dbReference>
<dbReference type="InterPro" id="IPR029052">
    <property type="entry name" value="Metallo-depent_PP-like"/>
</dbReference>
<dbReference type="PANTHER" id="PTHR11668">
    <property type="entry name" value="SERINE/THREONINE PROTEIN PHOSPHATASE"/>
    <property type="match status" value="1"/>
</dbReference>
<feature type="non-terminal residue" evidence="2">
    <location>
        <position position="1"/>
    </location>
</feature>
<dbReference type="Pfam" id="PF00149">
    <property type="entry name" value="Metallophos"/>
    <property type="match status" value="1"/>
</dbReference>
<dbReference type="CDD" id="cd00144">
    <property type="entry name" value="MPP_PPP_family"/>
    <property type="match status" value="1"/>
</dbReference>
<accession>A0AAV5TER7</accession>
<feature type="domain" description="Calcineurin-like phosphoesterase" evidence="1">
    <location>
        <begin position="3"/>
        <end position="97"/>
    </location>
</feature>
<protein>
    <recommendedName>
        <fullName evidence="1">Calcineurin-like phosphoesterase domain-containing protein</fullName>
    </recommendedName>
</protein>
<keyword evidence="3" id="KW-1185">Reference proteome</keyword>
<comment type="caution">
    <text evidence="2">The sequence shown here is derived from an EMBL/GenBank/DDBJ whole genome shotgun (WGS) entry which is preliminary data.</text>
</comment>
<dbReference type="PRINTS" id="PR00114">
    <property type="entry name" value="STPHPHTASE"/>
</dbReference>
<dbReference type="SUPFAM" id="SSF56300">
    <property type="entry name" value="Metallo-dependent phosphatases"/>
    <property type="match status" value="1"/>
</dbReference>